<dbReference type="EMBL" id="MU157826">
    <property type="protein sequence ID" value="KAF9534201.1"/>
    <property type="molecule type" value="Genomic_DNA"/>
</dbReference>
<feature type="region of interest" description="Disordered" evidence="1">
    <location>
        <begin position="122"/>
        <end position="144"/>
    </location>
</feature>
<reference evidence="2" key="1">
    <citation type="submission" date="2020-11" db="EMBL/GenBank/DDBJ databases">
        <authorList>
            <consortium name="DOE Joint Genome Institute"/>
            <person name="Ahrendt S."/>
            <person name="Riley R."/>
            <person name="Andreopoulos W."/>
            <person name="Labutti K."/>
            <person name="Pangilinan J."/>
            <person name="Ruiz-Duenas F.J."/>
            <person name="Barrasa J.M."/>
            <person name="Sanchez-Garcia M."/>
            <person name="Camarero S."/>
            <person name="Miyauchi S."/>
            <person name="Serrano A."/>
            <person name="Linde D."/>
            <person name="Babiker R."/>
            <person name="Drula E."/>
            <person name="Ayuso-Fernandez I."/>
            <person name="Pacheco R."/>
            <person name="Padilla G."/>
            <person name="Ferreira P."/>
            <person name="Barriuso J."/>
            <person name="Kellner H."/>
            <person name="Castanera R."/>
            <person name="Alfaro M."/>
            <person name="Ramirez L."/>
            <person name="Pisabarro A.G."/>
            <person name="Kuo A."/>
            <person name="Tritt A."/>
            <person name="Lipzen A."/>
            <person name="He G."/>
            <person name="Yan M."/>
            <person name="Ng V."/>
            <person name="Cullen D."/>
            <person name="Martin F."/>
            <person name="Rosso M.-N."/>
            <person name="Henrissat B."/>
            <person name="Hibbett D."/>
            <person name="Martinez A.T."/>
            <person name="Grigoriev I.V."/>
        </authorList>
    </citation>
    <scope>NUCLEOTIDE SEQUENCE</scope>
    <source>
        <strain evidence="2">CBS 506.95</strain>
    </source>
</reference>
<protein>
    <submittedName>
        <fullName evidence="2">Uncharacterized protein</fullName>
    </submittedName>
</protein>
<dbReference type="OrthoDB" id="3266602at2759"/>
<comment type="caution">
    <text evidence="2">The sequence shown here is derived from an EMBL/GenBank/DDBJ whole genome shotgun (WGS) entry which is preliminary data.</text>
</comment>
<accession>A0A9P6ES12</accession>
<sequence length="870" mass="97353">MDEPHLDSLVHPSIFFQALKDTKVCAQKGCGRTVLGSESDIQELCEECKPSARLPAPYAPPRPLRLTNGILCIFSSKGEYASELHSDPNLNYRKCMEIAAKQKLKRLYSNAFIVGNGAYPPQTSSAGTHKRSVPRRHPTIIHPSQTHNFVPSQIVSSRRHHSMHSDVNVVANRRASDPTFPISNNLADLSTRRRVSHPSNGRQDPRRSYYPAVPCCQICQLKLPKHWPGKLCQKCRSDMVSQPARRADLEPHAPASKPREVLDLTLENSPFPLHLQPGEPSSLKIKSKSNKLTASSPLQNSTTNNQLFSAPAQPIQPVDLLKTKQPGDQKLSIPTLRDLKLCATFNCTGSVPSGSGGMRCLACVKTDWKRRKRNVSPASDRISTSTDGSQLFPILKPVCEVPKRRKSVTWSETITEQSADGEILRRPVIDCDNEVIEVHDHDDQMCVENDVGGLNTMSGWDSELSELTSSDGEEHEIVSVRTGFKIRLPARPHGISVRACGNPRCTQRLDSDYRWKTCVLCRAKSREYQRKRYNVENSHNRLNDELVQHHNQTSTMRALDTITPNISRAISVIPRPVGAVSQSRLCLTAQCSHVLPSHDEYPLDVCSLCRLRRMDCEPPNPNGEIPCEPLPSSTLDLRSKDLLQAFIRLPDQTHQDGRCRSQDCGFILHPGSLCRQCVARRFVLLKLARLLVDDVSKESTPSSPSETRSYPRFQGFSALLTNFGGSLSGFFKAQSVFYLMKVAEPILVDAKAMFSFDGEYSVVTANYNVLQRKAEVDAQALEYKKEFERLGKIKFVPKRLVSILESGGVSVRFICQHKAPIFEAVKKDDEVTVRVVYKTMHGELEIATLPDRSHCFLPGHKTIIRFRLLG</sequence>
<organism evidence="2 3">
    <name type="scientific">Crepidotus variabilis</name>
    <dbReference type="NCBI Taxonomy" id="179855"/>
    <lineage>
        <taxon>Eukaryota</taxon>
        <taxon>Fungi</taxon>
        <taxon>Dikarya</taxon>
        <taxon>Basidiomycota</taxon>
        <taxon>Agaricomycotina</taxon>
        <taxon>Agaricomycetes</taxon>
        <taxon>Agaricomycetidae</taxon>
        <taxon>Agaricales</taxon>
        <taxon>Agaricineae</taxon>
        <taxon>Crepidotaceae</taxon>
        <taxon>Crepidotus</taxon>
    </lineage>
</organism>
<feature type="region of interest" description="Disordered" evidence="1">
    <location>
        <begin position="269"/>
        <end position="311"/>
    </location>
</feature>
<feature type="compositionally biased region" description="Polar residues" evidence="1">
    <location>
        <begin position="293"/>
        <end position="308"/>
    </location>
</feature>
<evidence type="ECO:0000256" key="1">
    <source>
        <dbReference type="SAM" id="MobiDB-lite"/>
    </source>
</evidence>
<evidence type="ECO:0000313" key="2">
    <source>
        <dbReference type="EMBL" id="KAF9534201.1"/>
    </source>
</evidence>
<evidence type="ECO:0000313" key="3">
    <source>
        <dbReference type="Proteomes" id="UP000807306"/>
    </source>
</evidence>
<dbReference type="AlphaFoldDB" id="A0A9P6ES12"/>
<keyword evidence="3" id="KW-1185">Reference proteome</keyword>
<dbReference type="Proteomes" id="UP000807306">
    <property type="component" value="Unassembled WGS sequence"/>
</dbReference>
<name>A0A9P6ES12_9AGAR</name>
<feature type="compositionally biased region" description="Basic residues" evidence="1">
    <location>
        <begin position="128"/>
        <end position="139"/>
    </location>
</feature>
<proteinExistence type="predicted"/>
<gene>
    <name evidence="2" type="ORF">CPB83DRAFT_889204</name>
</gene>